<dbReference type="PATRIC" id="fig|1263867.3.peg.294"/>
<dbReference type="AlphaFoldDB" id="M2BA57"/>
<feature type="region of interest" description="Disordered" evidence="1">
    <location>
        <begin position="588"/>
        <end position="619"/>
    </location>
</feature>
<keyword evidence="3" id="KW-1185">Reference proteome</keyword>
<dbReference type="InterPro" id="IPR002105">
    <property type="entry name" value="Dockerin_1_rpt"/>
</dbReference>
<dbReference type="GO" id="GO:0004553">
    <property type="term" value="F:hydrolase activity, hydrolyzing O-glycosyl compounds"/>
    <property type="evidence" value="ECO:0007669"/>
    <property type="project" value="InterPro"/>
</dbReference>
<protein>
    <recommendedName>
        <fullName evidence="4">Dockerin type I repeat protein</fullName>
    </recommendedName>
</protein>
<dbReference type="GO" id="GO:0000272">
    <property type="term" value="P:polysaccharide catabolic process"/>
    <property type="evidence" value="ECO:0007669"/>
    <property type="project" value="InterPro"/>
</dbReference>
<dbReference type="Proteomes" id="UP000011529">
    <property type="component" value="Unassembled WGS sequence"/>
</dbReference>
<evidence type="ECO:0000256" key="1">
    <source>
        <dbReference type="SAM" id="MobiDB-lite"/>
    </source>
</evidence>
<reference evidence="2" key="1">
    <citation type="submission" date="2012-11" db="EMBL/GenBank/DDBJ databases">
        <title>Permanent draft genomes of Rhodopirellula europaea strain SH398 and 6C.</title>
        <authorList>
            <person name="Richter M."/>
            <person name="Richter-Heitmann T."/>
            <person name="Frank C."/>
            <person name="Harder J."/>
            <person name="Glockner F.O."/>
        </authorList>
    </citation>
    <scope>NUCLEOTIDE SEQUENCE</scope>
    <source>
        <strain evidence="2">6C</strain>
    </source>
</reference>
<comment type="caution">
    <text evidence="2">The sequence shown here is derived from an EMBL/GenBank/DDBJ whole genome shotgun (WGS) entry which is preliminary data.</text>
</comment>
<dbReference type="Gene3D" id="1.10.1330.10">
    <property type="entry name" value="Dockerin domain"/>
    <property type="match status" value="1"/>
</dbReference>
<evidence type="ECO:0000313" key="3">
    <source>
        <dbReference type="Proteomes" id="UP000011529"/>
    </source>
</evidence>
<reference evidence="2" key="2">
    <citation type="journal article" date="2013" name="Mar. Genomics">
        <title>Expression of sulfatases in Rhodopirellula baltica and the diversity of sulfatases in the genus Rhodopirellula.</title>
        <authorList>
            <person name="Wegner C.E."/>
            <person name="Richter-Heitmann T."/>
            <person name="Klindworth A."/>
            <person name="Klockow C."/>
            <person name="Richter M."/>
            <person name="Achstetter T."/>
            <person name="Glockner F.O."/>
            <person name="Harder J."/>
        </authorList>
    </citation>
    <scope>NUCLEOTIDE SEQUENCE [LARGE SCALE GENOMIC DNA]</scope>
    <source>
        <strain evidence="2">6C</strain>
    </source>
</reference>
<gene>
    <name evidence="2" type="ORF">RE6C_00271</name>
</gene>
<dbReference type="InterPro" id="IPR036439">
    <property type="entry name" value="Dockerin_dom_sf"/>
</dbReference>
<dbReference type="Pfam" id="PF00404">
    <property type="entry name" value="Dockerin_1"/>
    <property type="match status" value="1"/>
</dbReference>
<accession>M2BA57</accession>
<evidence type="ECO:0008006" key="4">
    <source>
        <dbReference type="Google" id="ProtNLM"/>
    </source>
</evidence>
<evidence type="ECO:0000313" key="2">
    <source>
        <dbReference type="EMBL" id="EMB18999.1"/>
    </source>
</evidence>
<dbReference type="SUPFAM" id="SSF63446">
    <property type="entry name" value="Type I dockerin domain"/>
    <property type="match status" value="1"/>
</dbReference>
<dbReference type="CDD" id="cd14256">
    <property type="entry name" value="Dockerin_I"/>
    <property type="match status" value="1"/>
</dbReference>
<dbReference type="EMBL" id="ANMO01000013">
    <property type="protein sequence ID" value="EMB18999.1"/>
    <property type="molecule type" value="Genomic_DNA"/>
</dbReference>
<organism evidence="2 3">
    <name type="scientific">Rhodopirellula europaea 6C</name>
    <dbReference type="NCBI Taxonomy" id="1263867"/>
    <lineage>
        <taxon>Bacteria</taxon>
        <taxon>Pseudomonadati</taxon>
        <taxon>Planctomycetota</taxon>
        <taxon>Planctomycetia</taxon>
        <taxon>Pirellulales</taxon>
        <taxon>Pirellulaceae</taxon>
        <taxon>Rhodopirellula</taxon>
    </lineage>
</organism>
<sequence>MTFQSLTGRLLLAADLSSPQSDPPAAEIATVGSSVPAVDQAQREGDEIQSRFSDGHDLIRNLGSAFGFAQDTGSAHVGDVFIISAGSRVHVYAPDPASPTDYILNQTLSLPGFGDDASITEVKAFGDLIVLTGGSFDGPYNAESSFAVAKLTADNQLEITDSFSRGLRSPSVFVHDGVLTARWEISHQGLLNLNEFQNPLLTIEEQPSEPFAYDYFILDDGKLGDGVSVVSDYPPSVFLLPESDRLLLKTGESGNLITLDENNGMATPIDFPEAFLEVKAVSEQPGEPLAVTGYASVGEATGEGTVLVDDFGQVLSFEAVPVDADQLKQDLSDSSLRSVYREFSDDTWLSPFSSRPLSSITVLTDVDGQESPNRQQIELPGFKVGFVPAFVLDSNQIVSVRADLDPILELDTDAIGATPVPLTAVLMTRGSNGEFTITDSVSLGNYVYGTKADIAPGGVVTLQDPPHLENRSAQILTAVAGNLSIETMELSGREQVFAAGDARVFASDDSSTVRLVNQTAFEAEDVNKDGRVSALDALMIINQLNDQFGNGEPADSSSPQDSLDVNADGRVSALDALTIINTLNRSSGMAEPISAQSTDATPDNEDEDGLHDYQPSRLF</sequence>
<proteinExistence type="predicted"/>
<name>M2BA57_9BACT</name>